<name>A0AA41YYM7_9HYPH</name>
<comment type="caution">
    <text evidence="1">The sequence shown here is derived from an EMBL/GenBank/DDBJ whole genome shotgun (WGS) entry which is preliminary data.</text>
</comment>
<dbReference type="RefSeq" id="WP_282586078.1">
    <property type="nucleotide sequence ID" value="NZ_JAMOIM010000011.1"/>
</dbReference>
<protein>
    <submittedName>
        <fullName evidence="1">Uncharacterized protein</fullName>
    </submittedName>
</protein>
<proteinExistence type="predicted"/>
<keyword evidence="2" id="KW-1185">Reference proteome</keyword>
<gene>
    <name evidence="1" type="ORF">M8523_16935</name>
</gene>
<dbReference type="AlphaFoldDB" id="A0AA41YYM7"/>
<dbReference type="Proteomes" id="UP001165667">
    <property type="component" value="Unassembled WGS sequence"/>
</dbReference>
<sequence>MATQILTTPFGVNYTALPTHTPADPIAFAIAQHRRAYPLASRHPMS</sequence>
<evidence type="ECO:0000313" key="1">
    <source>
        <dbReference type="EMBL" id="MCW6509705.1"/>
    </source>
</evidence>
<reference evidence="1" key="1">
    <citation type="submission" date="2022-05" db="EMBL/GenBank/DDBJ databases">
        <authorList>
            <person name="Pankratov T."/>
        </authorList>
    </citation>
    <scope>NUCLEOTIDE SEQUENCE</scope>
    <source>
        <strain evidence="1">BP6-180914</strain>
    </source>
</reference>
<dbReference type="EMBL" id="JAMOIM010000011">
    <property type="protein sequence ID" value="MCW6509705.1"/>
    <property type="molecule type" value="Genomic_DNA"/>
</dbReference>
<evidence type="ECO:0000313" key="2">
    <source>
        <dbReference type="Proteomes" id="UP001165667"/>
    </source>
</evidence>
<organism evidence="1 2">
    <name type="scientific">Lichenifustis flavocetrariae</name>
    <dbReference type="NCBI Taxonomy" id="2949735"/>
    <lineage>
        <taxon>Bacteria</taxon>
        <taxon>Pseudomonadati</taxon>
        <taxon>Pseudomonadota</taxon>
        <taxon>Alphaproteobacteria</taxon>
        <taxon>Hyphomicrobiales</taxon>
        <taxon>Lichenihabitantaceae</taxon>
        <taxon>Lichenifustis</taxon>
    </lineage>
</organism>
<accession>A0AA41YYM7</accession>